<dbReference type="GeneID" id="89924641"/>
<comment type="subcellular location">
    <subcellularLocation>
        <location evidence="1 9">Mitochondrion inner membrane</location>
    </subcellularLocation>
</comment>
<keyword evidence="6" id="KW-1133">Transmembrane helix</keyword>
<evidence type="ECO:0000256" key="6">
    <source>
        <dbReference type="ARBA" id="ARBA00022989"/>
    </source>
</evidence>
<gene>
    <name evidence="12" type="ORF">LTR77_003294</name>
</gene>
<dbReference type="Pfam" id="PF12597">
    <property type="entry name" value="Cox20"/>
    <property type="match status" value="1"/>
</dbReference>
<keyword evidence="4" id="KW-0812">Transmembrane</keyword>
<reference evidence="12 13" key="1">
    <citation type="submission" date="2023-08" db="EMBL/GenBank/DDBJ databases">
        <title>Black Yeasts Isolated from many extreme environments.</title>
        <authorList>
            <person name="Coleine C."/>
            <person name="Stajich J.E."/>
            <person name="Selbmann L."/>
        </authorList>
    </citation>
    <scope>NUCLEOTIDE SEQUENCE [LARGE SCALE GENOMIC DNA]</scope>
    <source>
        <strain evidence="12 13">CCFEE 5935</strain>
    </source>
</reference>
<evidence type="ECO:0000256" key="2">
    <source>
        <dbReference type="ARBA" id="ARBA00009575"/>
    </source>
</evidence>
<protein>
    <recommendedName>
        <fullName evidence="3 9">Cytochrome c oxidase assembly protein COX20, mitochondrial</fullName>
    </recommendedName>
</protein>
<dbReference type="GO" id="GO:0005743">
    <property type="term" value="C:mitochondrial inner membrane"/>
    <property type="evidence" value="ECO:0007669"/>
    <property type="project" value="UniProtKB-SubCell"/>
</dbReference>
<evidence type="ECO:0000256" key="5">
    <source>
        <dbReference type="ARBA" id="ARBA00022792"/>
    </source>
</evidence>
<keyword evidence="5 9" id="KW-0999">Mitochondrion inner membrane</keyword>
<keyword evidence="10" id="KW-0175">Coiled coil</keyword>
<evidence type="ECO:0000256" key="4">
    <source>
        <dbReference type="ARBA" id="ARBA00022692"/>
    </source>
</evidence>
<dbReference type="PIRSF" id="PIRSF007871">
    <property type="entry name" value="Cox20"/>
    <property type="match status" value="1"/>
</dbReference>
<evidence type="ECO:0000256" key="7">
    <source>
        <dbReference type="ARBA" id="ARBA00023128"/>
    </source>
</evidence>
<sequence length="227" mass="25422">MADDTRQSPKTATTDDGVPITKEGLTAHPENKPFAGQQWQDPSKDINPPQGANLLSGGTQNTAGGKAPEVSIGNAFQNGITFSDFAELPKRPCVRDAGMTGLGSGFALGGLRFMFRAGVFSACNWAVFGTCFGSGIMYQYCLYKRQAERDGMIRAVEIMNKNQLEKQAREQAKERQKEERRKLKDQELEAHYAKLRDEEARNRPWWKALCDTWTAMFDYNRGEGRKQ</sequence>
<name>A0AAV9PHL2_9PEZI</name>
<dbReference type="Proteomes" id="UP001337655">
    <property type="component" value="Unassembled WGS sequence"/>
</dbReference>
<comment type="function">
    <text evidence="9">Involved in the assembly of the cytochrome c oxidase complex.</text>
</comment>
<accession>A0AAV9PHL2</accession>
<feature type="region of interest" description="Disordered" evidence="11">
    <location>
        <begin position="1"/>
        <end position="69"/>
    </location>
</feature>
<proteinExistence type="inferred from homology"/>
<evidence type="ECO:0000256" key="1">
    <source>
        <dbReference type="ARBA" id="ARBA00004273"/>
    </source>
</evidence>
<dbReference type="PANTHER" id="PTHR31586">
    <property type="entry name" value="CYTOCHROME C OXIDASE PROTEIN 20"/>
    <property type="match status" value="1"/>
</dbReference>
<evidence type="ECO:0000256" key="10">
    <source>
        <dbReference type="SAM" id="Coils"/>
    </source>
</evidence>
<feature type="coiled-coil region" evidence="10">
    <location>
        <begin position="155"/>
        <end position="189"/>
    </location>
</feature>
<dbReference type="InterPro" id="IPR022533">
    <property type="entry name" value="Cox20"/>
</dbReference>
<keyword evidence="8 9" id="KW-0472">Membrane</keyword>
<keyword evidence="13" id="KW-1185">Reference proteome</keyword>
<comment type="caution">
    <text evidence="12">The sequence shown here is derived from an EMBL/GenBank/DDBJ whole genome shotgun (WGS) entry which is preliminary data.</text>
</comment>
<evidence type="ECO:0000256" key="11">
    <source>
        <dbReference type="SAM" id="MobiDB-lite"/>
    </source>
</evidence>
<evidence type="ECO:0000256" key="8">
    <source>
        <dbReference type="ARBA" id="ARBA00023136"/>
    </source>
</evidence>
<dbReference type="GO" id="GO:0033617">
    <property type="term" value="P:mitochondrial respiratory chain complex IV assembly"/>
    <property type="evidence" value="ECO:0007669"/>
    <property type="project" value="InterPro"/>
</dbReference>
<evidence type="ECO:0000313" key="12">
    <source>
        <dbReference type="EMBL" id="KAK5173172.1"/>
    </source>
</evidence>
<organism evidence="12 13">
    <name type="scientific">Saxophila tyrrhenica</name>
    <dbReference type="NCBI Taxonomy" id="1690608"/>
    <lineage>
        <taxon>Eukaryota</taxon>
        <taxon>Fungi</taxon>
        <taxon>Dikarya</taxon>
        <taxon>Ascomycota</taxon>
        <taxon>Pezizomycotina</taxon>
        <taxon>Dothideomycetes</taxon>
        <taxon>Dothideomycetidae</taxon>
        <taxon>Mycosphaerellales</taxon>
        <taxon>Extremaceae</taxon>
        <taxon>Saxophila</taxon>
    </lineage>
</organism>
<evidence type="ECO:0000256" key="3">
    <source>
        <dbReference type="ARBA" id="ARBA00017689"/>
    </source>
</evidence>
<dbReference type="RefSeq" id="XP_064661890.1">
    <property type="nucleotide sequence ID" value="XM_064800551.1"/>
</dbReference>
<dbReference type="AlphaFoldDB" id="A0AAV9PHL2"/>
<evidence type="ECO:0000313" key="13">
    <source>
        <dbReference type="Proteomes" id="UP001337655"/>
    </source>
</evidence>
<dbReference type="EMBL" id="JAVRRT010000004">
    <property type="protein sequence ID" value="KAK5173172.1"/>
    <property type="molecule type" value="Genomic_DNA"/>
</dbReference>
<keyword evidence="7 9" id="KW-0496">Mitochondrion</keyword>
<comment type="similarity">
    <text evidence="2 9">Belongs to the COX20 family.</text>
</comment>
<evidence type="ECO:0000256" key="9">
    <source>
        <dbReference type="PIRNR" id="PIRNR007871"/>
    </source>
</evidence>
<dbReference type="PANTHER" id="PTHR31586:SF1">
    <property type="entry name" value="CYTOCHROME C OXIDASE ASSEMBLY PROTEIN COX20, MITOCHONDRIAL"/>
    <property type="match status" value="1"/>
</dbReference>